<organism evidence="1">
    <name type="scientific">Alexandrium monilatum</name>
    <dbReference type="NCBI Taxonomy" id="311494"/>
    <lineage>
        <taxon>Eukaryota</taxon>
        <taxon>Sar</taxon>
        <taxon>Alveolata</taxon>
        <taxon>Dinophyceae</taxon>
        <taxon>Gonyaulacales</taxon>
        <taxon>Pyrocystaceae</taxon>
        <taxon>Alexandrium</taxon>
    </lineage>
</organism>
<dbReference type="AlphaFoldDB" id="A0A7S4VKI9"/>
<dbReference type="EMBL" id="HBNR01051865">
    <property type="protein sequence ID" value="CAE4616338.1"/>
    <property type="molecule type" value="Transcribed_RNA"/>
</dbReference>
<sequence length="204" mass="20907">MARFAGAARSSAIRRLAASAVVTLVGVGALRGLGPPGAAFSSRPAMLERLGAPVQATAVGRQASEGAGALEPALELESGSSATSTLRMAQDPQWATCFVQAQRTSRAVLEEWVLRGERENVAAFRAWRQDSPEPTSVRCVELEEEEEALRTVCLECASPGGAAPAGALAPGAFAGVAFGGLSQCMAHAAVGLGFCKSGQVSMGY</sequence>
<proteinExistence type="predicted"/>
<name>A0A7S4VKI9_9DINO</name>
<accession>A0A7S4VKI9</accession>
<evidence type="ECO:0000313" key="1">
    <source>
        <dbReference type="EMBL" id="CAE4616338.1"/>
    </source>
</evidence>
<gene>
    <name evidence="1" type="ORF">AMON00008_LOCUS36332</name>
</gene>
<protein>
    <submittedName>
        <fullName evidence="1">Uncharacterized protein</fullName>
    </submittedName>
</protein>
<reference evidence="1" key="1">
    <citation type="submission" date="2021-01" db="EMBL/GenBank/DDBJ databases">
        <authorList>
            <person name="Corre E."/>
            <person name="Pelletier E."/>
            <person name="Niang G."/>
            <person name="Scheremetjew M."/>
            <person name="Finn R."/>
            <person name="Kale V."/>
            <person name="Holt S."/>
            <person name="Cochrane G."/>
            <person name="Meng A."/>
            <person name="Brown T."/>
            <person name="Cohen L."/>
        </authorList>
    </citation>
    <scope>NUCLEOTIDE SEQUENCE</scope>
    <source>
        <strain evidence="1">CCMP3105</strain>
    </source>
</reference>